<protein>
    <submittedName>
        <fullName evidence="2">Uncharacterized protein</fullName>
    </submittedName>
</protein>
<feature type="compositionally biased region" description="Low complexity" evidence="1">
    <location>
        <begin position="730"/>
        <end position="746"/>
    </location>
</feature>
<dbReference type="Proteomes" id="UP000193648">
    <property type="component" value="Unassembled WGS sequence"/>
</dbReference>
<dbReference type="GeneID" id="33567101"/>
<accession>A0A1Y2GFG3</accession>
<evidence type="ECO:0000313" key="2">
    <source>
        <dbReference type="EMBL" id="ORZ08015.1"/>
    </source>
</evidence>
<proteinExistence type="predicted"/>
<feature type="region of interest" description="Disordered" evidence="1">
    <location>
        <begin position="111"/>
        <end position="180"/>
    </location>
</feature>
<feature type="region of interest" description="Disordered" evidence="1">
    <location>
        <begin position="1"/>
        <end position="39"/>
    </location>
</feature>
<dbReference type="OrthoDB" id="2424760at2759"/>
<feature type="compositionally biased region" description="Polar residues" evidence="1">
    <location>
        <begin position="111"/>
        <end position="138"/>
    </location>
</feature>
<feature type="region of interest" description="Disordered" evidence="1">
    <location>
        <begin position="193"/>
        <end position="247"/>
    </location>
</feature>
<evidence type="ECO:0000313" key="3">
    <source>
        <dbReference type="Proteomes" id="UP000193648"/>
    </source>
</evidence>
<sequence length="782" mass="85954">MATYKQRTHYNRQTGGYSSEQDLPASQHATAGKHTSESILSSSSHAAALSHINPADDILLDDALDQEWTSIRHHNTSGAARARARQQLYLHQEQQRAQEWSFVLGQRHQRPSLSGAVTGSIRSNSTETFTHETGTLSSDEGDDVRDSLTELATTAIGPRGRDAMSLRLHETHSRRRDRASSIGTLSYSDFTSEGLESIEGESEDPSIWSQDDDEGHLSSSNTATPRLSARRITPASPYTGSSPSTTSLNNMIHPSFAQHLSGVGNRFHTQMLFHDGAGNFVMNTSTPSSSRVGSDHESELYTGWESSSSTSSSIKHRQRQQKHREQWSEKGWVTKSKGPVSPGEFDTVINNISLLQDRYVPSSHQKQLLAASPSTQRSTLGYSHSHHHLPSPPPSTATIATSTSKYSKRRPGPSKLSKCNIYEAEMEDIDAMVIDIPAKQSWLQVFESALSTFRSREVELDLDDSSHINPIKALARHASYDDTDLVGLSKTLVPEYLSDNTPVKMRRRSWSNSTTINKNPCTNTIASSSVDSMGSNATNMKRIKQQVSASSLEALKRLQAWHRTSYQDYGKAHQPFSAVTAASTVPIESVHSEHLDPMQVHFPPTVPDNLRDDAPRTQAIKPSSNQGAESERQGQTSGERDSNLLAAVISTLRRFGDHVKSNLLHPEFDEDTSNYLAGLGFEGDLGIEWATGRGAPLALLENNNAVSSHGHQPHHQGSRRSQSALDNYPSTTITTSSTFMSQSTSSALPKRLSIRRNGSDCGLESMFHNQTRESAVNTTTSY</sequence>
<feature type="compositionally biased region" description="Low complexity" evidence="1">
    <location>
        <begin position="233"/>
        <end position="247"/>
    </location>
</feature>
<keyword evidence="3" id="KW-1185">Reference proteome</keyword>
<evidence type="ECO:0000256" key="1">
    <source>
        <dbReference type="SAM" id="MobiDB-lite"/>
    </source>
</evidence>
<feature type="region of interest" description="Disordered" evidence="1">
    <location>
        <begin position="365"/>
        <end position="415"/>
    </location>
</feature>
<feature type="compositionally biased region" description="Polar residues" evidence="1">
    <location>
        <begin position="719"/>
        <end position="729"/>
    </location>
</feature>
<comment type="caution">
    <text evidence="2">The sequence shown here is derived from an EMBL/GenBank/DDBJ whole genome shotgun (WGS) entry which is preliminary data.</text>
</comment>
<feature type="region of interest" description="Disordered" evidence="1">
    <location>
        <begin position="705"/>
        <end position="752"/>
    </location>
</feature>
<feature type="region of interest" description="Disordered" evidence="1">
    <location>
        <begin position="285"/>
        <end position="339"/>
    </location>
</feature>
<reference evidence="2 3" key="1">
    <citation type="submission" date="2016-07" db="EMBL/GenBank/DDBJ databases">
        <title>Pervasive Adenine N6-methylation of Active Genes in Fungi.</title>
        <authorList>
            <consortium name="DOE Joint Genome Institute"/>
            <person name="Mondo S.J."/>
            <person name="Dannebaum R.O."/>
            <person name="Kuo R.C."/>
            <person name="Labutti K."/>
            <person name="Haridas S."/>
            <person name="Kuo A."/>
            <person name="Salamov A."/>
            <person name="Ahrendt S.R."/>
            <person name="Lipzen A."/>
            <person name="Sullivan W."/>
            <person name="Andreopoulos W.B."/>
            <person name="Clum A."/>
            <person name="Lindquist E."/>
            <person name="Daum C."/>
            <person name="Ramamoorthy G.K."/>
            <person name="Gryganskyi A."/>
            <person name="Culley D."/>
            <person name="Magnuson J.K."/>
            <person name="James T.Y."/>
            <person name="O'Malley M.A."/>
            <person name="Stajich J.E."/>
            <person name="Spatafora J.W."/>
            <person name="Visel A."/>
            <person name="Grigoriev I.V."/>
        </authorList>
    </citation>
    <scope>NUCLEOTIDE SEQUENCE [LARGE SCALE GENOMIC DNA]</scope>
    <source>
        <strain evidence="2 3">NRRL 3116</strain>
    </source>
</reference>
<organism evidence="2 3">
    <name type="scientific">Lobosporangium transversale</name>
    <dbReference type="NCBI Taxonomy" id="64571"/>
    <lineage>
        <taxon>Eukaryota</taxon>
        <taxon>Fungi</taxon>
        <taxon>Fungi incertae sedis</taxon>
        <taxon>Mucoromycota</taxon>
        <taxon>Mortierellomycotina</taxon>
        <taxon>Mortierellomycetes</taxon>
        <taxon>Mortierellales</taxon>
        <taxon>Mortierellaceae</taxon>
        <taxon>Lobosporangium</taxon>
    </lineage>
</organism>
<dbReference type="InParanoid" id="A0A1Y2GFG3"/>
<dbReference type="AlphaFoldDB" id="A0A1Y2GFG3"/>
<gene>
    <name evidence="2" type="ORF">BCR41DRAFT_359788</name>
</gene>
<feature type="compositionally biased region" description="Basic and acidic residues" evidence="1">
    <location>
        <begin position="159"/>
        <end position="171"/>
    </location>
</feature>
<dbReference type="RefSeq" id="XP_021878249.1">
    <property type="nucleotide sequence ID" value="XM_022025257.1"/>
</dbReference>
<feature type="compositionally biased region" description="Acidic residues" evidence="1">
    <location>
        <begin position="196"/>
        <end position="214"/>
    </location>
</feature>
<feature type="compositionally biased region" description="Polar residues" evidence="1">
    <location>
        <begin position="620"/>
        <end position="637"/>
    </location>
</feature>
<feature type="compositionally biased region" description="Polar residues" evidence="1">
    <location>
        <begin position="11"/>
        <end position="21"/>
    </location>
</feature>
<feature type="region of interest" description="Disordered" evidence="1">
    <location>
        <begin position="594"/>
        <end position="642"/>
    </location>
</feature>
<dbReference type="EMBL" id="MCFF01000039">
    <property type="protein sequence ID" value="ORZ08015.1"/>
    <property type="molecule type" value="Genomic_DNA"/>
</dbReference>
<feature type="compositionally biased region" description="Polar residues" evidence="1">
    <location>
        <begin position="365"/>
        <end position="382"/>
    </location>
</feature>
<name>A0A1Y2GFG3_9FUNG</name>
<feature type="compositionally biased region" description="Basic residues" evidence="1">
    <location>
        <begin position="1"/>
        <end position="10"/>
    </location>
</feature>